<proteinExistence type="predicted"/>
<reference evidence="1" key="1">
    <citation type="submission" date="2023-04" db="EMBL/GenBank/DDBJ databases">
        <title>Ambrosiozyma monospora NBRC 1965.</title>
        <authorList>
            <person name="Ichikawa N."/>
            <person name="Sato H."/>
            <person name="Tonouchi N."/>
        </authorList>
    </citation>
    <scope>NUCLEOTIDE SEQUENCE</scope>
    <source>
        <strain evidence="1">NBRC 1965</strain>
    </source>
</reference>
<keyword evidence="2" id="KW-1185">Reference proteome</keyword>
<dbReference type="EMBL" id="BSXU01014605">
    <property type="protein sequence ID" value="GME81139.1"/>
    <property type="molecule type" value="Genomic_DNA"/>
</dbReference>
<evidence type="ECO:0000313" key="1">
    <source>
        <dbReference type="EMBL" id="GME81139.1"/>
    </source>
</evidence>
<accession>A0A9W6T6C1</accession>
<evidence type="ECO:0000313" key="2">
    <source>
        <dbReference type="Proteomes" id="UP001165063"/>
    </source>
</evidence>
<gene>
    <name evidence="1" type="ORF">Amon01_000996000</name>
</gene>
<dbReference type="Proteomes" id="UP001165063">
    <property type="component" value="Unassembled WGS sequence"/>
</dbReference>
<name>A0A9W6T6C1_AMBMO</name>
<dbReference type="AlphaFoldDB" id="A0A9W6T6C1"/>
<comment type="caution">
    <text evidence="1">The sequence shown here is derived from an EMBL/GenBank/DDBJ whole genome shotgun (WGS) entry which is preliminary data.</text>
</comment>
<protein>
    <submittedName>
        <fullName evidence="1">Unnamed protein product</fullName>
    </submittedName>
</protein>
<sequence>MMVSRGGGIDVTNSEKRLYLSQLFSKVSLRVVAHQDEQKEKQKHAEHDSICLDSDDEFDLYDDFGAFDELKRNYHIANKQEKEVKQDKDGEQDGKLLTLNQLRDLYKNAESSSENKLVETYPSDFNLDLRPYQRHGLSWMLKREHEMGLIGANNNDVTDELRQELKIKCMPM</sequence>
<organism evidence="1 2">
    <name type="scientific">Ambrosiozyma monospora</name>
    <name type="common">Yeast</name>
    <name type="synonym">Endomycopsis monosporus</name>
    <dbReference type="NCBI Taxonomy" id="43982"/>
    <lineage>
        <taxon>Eukaryota</taxon>
        <taxon>Fungi</taxon>
        <taxon>Dikarya</taxon>
        <taxon>Ascomycota</taxon>
        <taxon>Saccharomycotina</taxon>
        <taxon>Pichiomycetes</taxon>
        <taxon>Pichiales</taxon>
        <taxon>Pichiaceae</taxon>
        <taxon>Ambrosiozyma</taxon>
    </lineage>
</organism>
<dbReference type="OrthoDB" id="2801544at2759"/>